<feature type="signal peptide" evidence="2">
    <location>
        <begin position="1"/>
        <end position="16"/>
    </location>
</feature>
<accession>A0A6A6UV04</accession>
<organism evidence="3 4">
    <name type="scientific">Microthyrium microscopicum</name>
    <dbReference type="NCBI Taxonomy" id="703497"/>
    <lineage>
        <taxon>Eukaryota</taxon>
        <taxon>Fungi</taxon>
        <taxon>Dikarya</taxon>
        <taxon>Ascomycota</taxon>
        <taxon>Pezizomycotina</taxon>
        <taxon>Dothideomycetes</taxon>
        <taxon>Dothideomycetes incertae sedis</taxon>
        <taxon>Microthyriales</taxon>
        <taxon>Microthyriaceae</taxon>
        <taxon>Microthyrium</taxon>
    </lineage>
</organism>
<dbReference type="Proteomes" id="UP000799302">
    <property type="component" value="Unassembled WGS sequence"/>
</dbReference>
<evidence type="ECO:0000256" key="2">
    <source>
        <dbReference type="SAM" id="SignalP"/>
    </source>
</evidence>
<keyword evidence="4" id="KW-1185">Reference proteome</keyword>
<dbReference type="AlphaFoldDB" id="A0A6A6UV04"/>
<evidence type="ECO:0008006" key="5">
    <source>
        <dbReference type="Google" id="ProtNLM"/>
    </source>
</evidence>
<evidence type="ECO:0000313" key="3">
    <source>
        <dbReference type="EMBL" id="KAF2675261.1"/>
    </source>
</evidence>
<sequence length="347" mass="36727">MSSFFLLAATTGTAIAQVNTLPACSLATFSPFPDGTSKIYFSPTDTGTLVATTMARTGAQGCSPGSVGTVSLIFPTGVTINGATSLDCGTFGLDGTVQTINWPIVVGTLVPGVYGYAINLNFINGTLPVYYTNQQTTITADPATVTDTSTPIVTTTETDFTTITETETSAQVTITSPTPGSYTVTILRVEALYCLLQHYQYEERCIRHMGHKDSDRDRTMHKNTYRSSVAFRPSSQSSSRCEKSKAKNIYKSRRIVKRDTSPVLGDGPASVTTTPDPIITTVTASDSTVTATTTSGIDVTTTVSTVTTTTVHSTSTHTYTKPAPLLSDARGEGVSNARTGNGPKFLL</sequence>
<dbReference type="EMBL" id="MU004230">
    <property type="protein sequence ID" value="KAF2675261.1"/>
    <property type="molecule type" value="Genomic_DNA"/>
</dbReference>
<proteinExistence type="predicted"/>
<name>A0A6A6UV04_9PEZI</name>
<gene>
    <name evidence="3" type="ORF">BT63DRAFT_409362</name>
</gene>
<protein>
    <recommendedName>
        <fullName evidence="5">Ubiquitin 3 binding protein But2 C-terminal domain-containing protein</fullName>
    </recommendedName>
</protein>
<evidence type="ECO:0000313" key="4">
    <source>
        <dbReference type="Proteomes" id="UP000799302"/>
    </source>
</evidence>
<reference evidence="3" key="1">
    <citation type="journal article" date="2020" name="Stud. Mycol.">
        <title>101 Dothideomycetes genomes: a test case for predicting lifestyles and emergence of pathogens.</title>
        <authorList>
            <person name="Haridas S."/>
            <person name="Albert R."/>
            <person name="Binder M."/>
            <person name="Bloem J."/>
            <person name="Labutti K."/>
            <person name="Salamov A."/>
            <person name="Andreopoulos B."/>
            <person name="Baker S."/>
            <person name="Barry K."/>
            <person name="Bills G."/>
            <person name="Bluhm B."/>
            <person name="Cannon C."/>
            <person name="Castanera R."/>
            <person name="Culley D."/>
            <person name="Daum C."/>
            <person name="Ezra D."/>
            <person name="Gonzalez J."/>
            <person name="Henrissat B."/>
            <person name="Kuo A."/>
            <person name="Liang C."/>
            <person name="Lipzen A."/>
            <person name="Lutzoni F."/>
            <person name="Magnuson J."/>
            <person name="Mondo S."/>
            <person name="Nolan M."/>
            <person name="Ohm R."/>
            <person name="Pangilinan J."/>
            <person name="Park H.-J."/>
            <person name="Ramirez L."/>
            <person name="Alfaro M."/>
            <person name="Sun H."/>
            <person name="Tritt A."/>
            <person name="Yoshinaga Y."/>
            <person name="Zwiers L.-H."/>
            <person name="Turgeon B."/>
            <person name="Goodwin S."/>
            <person name="Spatafora J."/>
            <person name="Crous P."/>
            <person name="Grigoriev I."/>
        </authorList>
    </citation>
    <scope>NUCLEOTIDE SEQUENCE</scope>
    <source>
        <strain evidence="3">CBS 115976</strain>
    </source>
</reference>
<feature type="region of interest" description="Disordered" evidence="1">
    <location>
        <begin position="321"/>
        <end position="347"/>
    </location>
</feature>
<feature type="chain" id="PRO_5025363912" description="Ubiquitin 3 binding protein But2 C-terminal domain-containing protein" evidence="2">
    <location>
        <begin position="17"/>
        <end position="347"/>
    </location>
</feature>
<evidence type="ECO:0000256" key="1">
    <source>
        <dbReference type="SAM" id="MobiDB-lite"/>
    </source>
</evidence>
<keyword evidence="2" id="KW-0732">Signal</keyword>